<reference evidence="2 3" key="1">
    <citation type="submission" date="2023-07" db="EMBL/GenBank/DDBJ databases">
        <title>Sorghum-associated microbial communities from plants grown in Nebraska, USA.</title>
        <authorList>
            <person name="Schachtman D."/>
        </authorList>
    </citation>
    <scope>NUCLEOTIDE SEQUENCE [LARGE SCALE GENOMIC DNA]</scope>
    <source>
        <strain evidence="2 3">BE57</strain>
    </source>
</reference>
<dbReference type="InterPro" id="IPR025597">
    <property type="entry name" value="DUF4345"/>
</dbReference>
<organism evidence="2 3">
    <name type="scientific">Dyadobacter fermentans</name>
    <dbReference type="NCBI Taxonomy" id="94254"/>
    <lineage>
        <taxon>Bacteria</taxon>
        <taxon>Pseudomonadati</taxon>
        <taxon>Bacteroidota</taxon>
        <taxon>Cytophagia</taxon>
        <taxon>Cytophagales</taxon>
        <taxon>Spirosomataceae</taxon>
        <taxon>Dyadobacter</taxon>
    </lineage>
</organism>
<keyword evidence="1" id="KW-1133">Transmembrane helix</keyword>
<accession>A0ABU1R0N5</accession>
<name>A0ABU1R0N5_9BACT</name>
<dbReference type="Pfam" id="PF14248">
    <property type="entry name" value="DUF4345"/>
    <property type="match status" value="1"/>
</dbReference>
<feature type="transmembrane region" description="Helical" evidence="1">
    <location>
        <begin position="52"/>
        <end position="70"/>
    </location>
</feature>
<gene>
    <name evidence="2" type="ORF">J2W84_004021</name>
</gene>
<dbReference type="EMBL" id="JAVDTI010000003">
    <property type="protein sequence ID" value="MDR6806973.1"/>
    <property type="molecule type" value="Genomic_DNA"/>
</dbReference>
<dbReference type="Proteomes" id="UP001264980">
    <property type="component" value="Unassembled WGS sequence"/>
</dbReference>
<keyword evidence="3" id="KW-1185">Reference proteome</keyword>
<protein>
    <submittedName>
        <fullName evidence="2">ABC-type phosphate transport system permease subunit</fullName>
    </submittedName>
</protein>
<keyword evidence="1" id="KW-0472">Membrane</keyword>
<keyword evidence="1" id="KW-0812">Transmembrane</keyword>
<evidence type="ECO:0000256" key="1">
    <source>
        <dbReference type="SAM" id="Phobius"/>
    </source>
</evidence>
<proteinExistence type="predicted"/>
<evidence type="ECO:0000313" key="2">
    <source>
        <dbReference type="EMBL" id="MDR6806973.1"/>
    </source>
</evidence>
<sequence>MKKRQSRRLLQVSLGICATVPIVTGLLGMAGINNPIYDEAHKPSGVLLDSNLRFLNGLSVGVGLCVLSIIPSIKSRSAELRIICALIFFGAVGRMLSVASYGLPPSPFDIVAFFELAVPPLLAYWQSRISG</sequence>
<feature type="transmembrane region" description="Helical" evidence="1">
    <location>
        <begin position="12"/>
        <end position="32"/>
    </location>
</feature>
<comment type="caution">
    <text evidence="2">The sequence shown here is derived from an EMBL/GenBank/DDBJ whole genome shotgun (WGS) entry which is preliminary data.</text>
</comment>
<evidence type="ECO:0000313" key="3">
    <source>
        <dbReference type="Proteomes" id="UP001264980"/>
    </source>
</evidence>
<feature type="transmembrane region" description="Helical" evidence="1">
    <location>
        <begin position="82"/>
        <end position="102"/>
    </location>
</feature>
<dbReference type="RefSeq" id="WP_309986636.1">
    <property type="nucleotide sequence ID" value="NZ_JAVDTI010000003.1"/>
</dbReference>